<dbReference type="InParanoid" id="A0A1X7UKA8"/>
<evidence type="ECO:0000256" key="2">
    <source>
        <dbReference type="ARBA" id="ARBA00005042"/>
    </source>
</evidence>
<dbReference type="GO" id="GO:0032049">
    <property type="term" value="P:cardiolipin biosynthetic process"/>
    <property type="evidence" value="ECO:0007669"/>
    <property type="project" value="InterPro"/>
</dbReference>
<evidence type="ECO:0000313" key="15">
    <source>
        <dbReference type="Proteomes" id="UP000007879"/>
    </source>
</evidence>
<reference evidence="14" key="2">
    <citation type="submission" date="2017-05" db="UniProtKB">
        <authorList>
            <consortium name="EnsemblMetazoa"/>
        </authorList>
    </citation>
    <scope>IDENTIFICATION</scope>
</reference>
<feature type="compositionally biased region" description="Basic residues" evidence="12">
    <location>
        <begin position="249"/>
        <end position="258"/>
    </location>
</feature>
<organism evidence="14">
    <name type="scientific">Amphimedon queenslandica</name>
    <name type="common">Sponge</name>
    <dbReference type="NCBI Taxonomy" id="400682"/>
    <lineage>
        <taxon>Eukaryota</taxon>
        <taxon>Metazoa</taxon>
        <taxon>Porifera</taxon>
        <taxon>Demospongiae</taxon>
        <taxon>Heteroscleromorpha</taxon>
        <taxon>Haplosclerida</taxon>
        <taxon>Niphatidae</taxon>
        <taxon>Amphimedon</taxon>
    </lineage>
</organism>
<keyword evidence="11" id="KW-0547">Nucleotide-binding</keyword>
<dbReference type="EnsemblMetazoa" id="Aqu2.1.28096_001">
    <property type="protein sequence ID" value="Aqu2.1.28096_001"/>
    <property type="gene ID" value="Aqu2.1.28096"/>
</dbReference>
<dbReference type="CDD" id="cd09137">
    <property type="entry name" value="PLDc_PGS1_euk_2"/>
    <property type="match status" value="1"/>
</dbReference>
<sequence length="500" mass="56709">MISRSFSWLAEHSKPLLLSGNNVRVLSAPGEYLQWLKSQLVSVKWRILLSSLYLGTGYLEKELVGLIADSLRTNSSLQCSIVLDSLRGHRGNPNSVSVLGKLIQEFPHQFSLYMYHTPSLRGSLKRALPQRINEVVGLQHTKLHVFDNNVLMTGANLSHDYFTNRQDRYISFDSSPSLANYLSKVHETLSQHSFLVKPDSSLANPQAMRGLNPLQSKRNSNIFKKSFYEEMQTIIQSKTHAAETHSHTAKSHSHHTTKTHANTNTESCITSETRSHTPSTDYESIGMESEESDTVVYPLVQMGEYDIRQDEEVTAGLLSNVSANERLCIASGYFNLPHVHKRSLLDSKGHISILASSPQCMGFYGAQGPAGSIPQLYSNLTAQFLRDSCPHGSRIRYYEYHRQEWTYHAKGLWYYLQGMNLPSLTLIGSSNYGYRSLKRDLECQVAIVTRNKRLQLALDKEREQLYNYGTLLSLEDMKASRDHRPSLWVKGITPLLKYYV</sequence>
<dbReference type="PROSITE" id="PS50035">
    <property type="entry name" value="PLD"/>
    <property type="match status" value="1"/>
</dbReference>
<evidence type="ECO:0000256" key="9">
    <source>
        <dbReference type="ARBA" id="ARBA00023264"/>
    </source>
</evidence>
<dbReference type="CDD" id="cd09135">
    <property type="entry name" value="PLDc_PGS1_euk_1"/>
    <property type="match status" value="1"/>
</dbReference>
<dbReference type="GO" id="GO:0008444">
    <property type="term" value="F:CDP-diacylglycerol-glycerol-3-phosphate 3-phosphatidyltransferase activity"/>
    <property type="evidence" value="ECO:0007669"/>
    <property type="project" value="UniProtKB-EC"/>
</dbReference>
<evidence type="ECO:0000256" key="5">
    <source>
        <dbReference type="ARBA" id="ARBA00022679"/>
    </source>
</evidence>
<dbReference type="STRING" id="400682.A0A1X7UKA8"/>
<evidence type="ECO:0000256" key="8">
    <source>
        <dbReference type="ARBA" id="ARBA00023209"/>
    </source>
</evidence>
<dbReference type="Proteomes" id="UP000007879">
    <property type="component" value="Unassembled WGS sequence"/>
</dbReference>
<keyword evidence="11" id="KW-0067">ATP-binding</keyword>
<keyword evidence="6" id="KW-0677">Repeat</keyword>
<evidence type="ECO:0000256" key="1">
    <source>
        <dbReference type="ARBA" id="ARBA00003537"/>
    </source>
</evidence>
<keyword evidence="4 11" id="KW-0444">Lipid biosynthesis</keyword>
<keyword evidence="5 11" id="KW-0808">Transferase</keyword>
<dbReference type="PANTHER" id="PTHR12586">
    <property type="entry name" value="CDP-DIACYLGLYCEROL--SERINE O-PHOSPHATIDYLTRANSFERASE"/>
    <property type="match status" value="1"/>
</dbReference>
<evidence type="ECO:0000256" key="11">
    <source>
        <dbReference type="RuleBase" id="RU365024"/>
    </source>
</evidence>
<evidence type="ECO:0000256" key="10">
    <source>
        <dbReference type="ARBA" id="ARBA00048586"/>
    </source>
</evidence>
<evidence type="ECO:0000256" key="6">
    <source>
        <dbReference type="ARBA" id="ARBA00022737"/>
    </source>
</evidence>
<dbReference type="EnsemblMetazoa" id="XM_019998178.1">
    <property type="protein sequence ID" value="XP_019853737.1"/>
    <property type="gene ID" value="LOC100635570"/>
</dbReference>
<dbReference type="AlphaFoldDB" id="A0A1X7UKA8"/>
<dbReference type="GO" id="GO:0005524">
    <property type="term" value="F:ATP binding"/>
    <property type="evidence" value="ECO:0007669"/>
    <property type="project" value="UniProtKB-KW"/>
</dbReference>
<keyword evidence="15" id="KW-1185">Reference proteome</keyword>
<dbReference type="InterPro" id="IPR016270">
    <property type="entry name" value="PGS1"/>
</dbReference>
<feature type="domain" description="PLD phosphodiesterase" evidence="13">
    <location>
        <begin position="135"/>
        <end position="161"/>
    </location>
</feature>
<keyword evidence="11" id="KW-0496">Mitochondrion</keyword>
<proteinExistence type="inferred from homology"/>
<accession>A0A1X7UKA8</accession>
<comment type="catalytic activity">
    <reaction evidence="10 11">
        <text>a CDP-1,2-diacyl-sn-glycerol + sn-glycerol 3-phosphate = a 1,2-diacyl-sn-glycero-3-phospho-(1'-sn-glycero-3'-phosphate) + CMP + H(+)</text>
        <dbReference type="Rhea" id="RHEA:12593"/>
        <dbReference type="ChEBI" id="CHEBI:15378"/>
        <dbReference type="ChEBI" id="CHEBI:57597"/>
        <dbReference type="ChEBI" id="CHEBI:58332"/>
        <dbReference type="ChEBI" id="CHEBI:60110"/>
        <dbReference type="ChEBI" id="CHEBI:60377"/>
        <dbReference type="EC" id="2.7.8.5"/>
    </reaction>
</comment>
<dbReference type="Gene3D" id="3.30.870.10">
    <property type="entry name" value="Endonuclease Chain A"/>
    <property type="match status" value="2"/>
</dbReference>
<dbReference type="EC" id="2.7.8.5" evidence="11"/>
<keyword evidence="7 11" id="KW-0443">Lipid metabolism</keyword>
<evidence type="ECO:0000256" key="12">
    <source>
        <dbReference type="SAM" id="MobiDB-lite"/>
    </source>
</evidence>
<dbReference type="SUPFAM" id="SSF56024">
    <property type="entry name" value="Phospholipase D/nuclease"/>
    <property type="match status" value="1"/>
</dbReference>
<dbReference type="UniPathway" id="UPA00084">
    <property type="reaction ID" value="UER00503"/>
</dbReference>
<evidence type="ECO:0000256" key="3">
    <source>
        <dbReference type="ARBA" id="ARBA00010682"/>
    </source>
</evidence>
<protein>
    <recommendedName>
        <fullName evidence="11">CDP-diacylglycerol--glycerol-3-phosphate 3-phosphatidyltransferase</fullName>
        <ecNumber evidence="11">2.7.8.5</ecNumber>
    </recommendedName>
</protein>
<feature type="compositionally biased region" description="Polar residues" evidence="12">
    <location>
        <begin position="268"/>
        <end position="282"/>
    </location>
</feature>
<comment type="function">
    <text evidence="1 11">Functions in the biosynthesis of the anionic phospholipids phosphatidylglycerol and cardiolipin.</text>
</comment>
<evidence type="ECO:0000259" key="13">
    <source>
        <dbReference type="PROSITE" id="PS50035"/>
    </source>
</evidence>
<evidence type="ECO:0000256" key="7">
    <source>
        <dbReference type="ARBA" id="ARBA00023098"/>
    </source>
</evidence>
<dbReference type="InterPro" id="IPR001736">
    <property type="entry name" value="PLipase_D/transphosphatidylase"/>
</dbReference>
<comment type="subcellular location">
    <subcellularLocation>
        <location evidence="11">Mitochondrion</location>
    </subcellularLocation>
</comment>
<dbReference type="PIRSF" id="PIRSF000850">
    <property type="entry name" value="Phospholipase_D_PSS"/>
    <property type="match status" value="1"/>
</dbReference>
<dbReference type="FunCoup" id="A0A1X7UKA8">
    <property type="interactions" value="442"/>
</dbReference>
<name>A0A1X7UKA8_AMPQE</name>
<feature type="region of interest" description="Disordered" evidence="12">
    <location>
        <begin position="249"/>
        <end position="288"/>
    </location>
</feature>
<keyword evidence="8 11" id="KW-0594">Phospholipid biosynthesis</keyword>
<dbReference type="GO" id="GO:0005739">
    <property type="term" value="C:mitochondrion"/>
    <property type="evidence" value="ECO:0007669"/>
    <property type="project" value="UniProtKB-SubCell"/>
</dbReference>
<gene>
    <name evidence="14" type="primary">100635570</name>
</gene>
<dbReference type="OrthoDB" id="10250191at2759"/>
<reference evidence="15" key="1">
    <citation type="journal article" date="2010" name="Nature">
        <title>The Amphimedon queenslandica genome and the evolution of animal complexity.</title>
        <authorList>
            <person name="Srivastava M."/>
            <person name="Simakov O."/>
            <person name="Chapman J."/>
            <person name="Fahey B."/>
            <person name="Gauthier M.E."/>
            <person name="Mitros T."/>
            <person name="Richards G.S."/>
            <person name="Conaco C."/>
            <person name="Dacre M."/>
            <person name="Hellsten U."/>
            <person name="Larroux C."/>
            <person name="Putnam N.H."/>
            <person name="Stanke M."/>
            <person name="Adamska M."/>
            <person name="Darling A."/>
            <person name="Degnan S.M."/>
            <person name="Oakley T.H."/>
            <person name="Plachetzki D.C."/>
            <person name="Zhai Y."/>
            <person name="Adamski M."/>
            <person name="Calcino A."/>
            <person name="Cummins S.F."/>
            <person name="Goodstein D.M."/>
            <person name="Harris C."/>
            <person name="Jackson D.J."/>
            <person name="Leys S.P."/>
            <person name="Shu S."/>
            <person name="Woodcroft B.J."/>
            <person name="Vervoort M."/>
            <person name="Kosik K.S."/>
            <person name="Manning G."/>
            <person name="Degnan B.M."/>
            <person name="Rokhsar D.S."/>
        </authorList>
    </citation>
    <scope>NUCLEOTIDE SEQUENCE [LARGE SCALE GENOMIC DNA]</scope>
</reference>
<comment type="pathway">
    <text evidence="2 11">Phospholipid metabolism; phosphatidylglycerol biosynthesis; phosphatidylglycerol from CDP-diacylglycerol: step 1/2.</text>
</comment>
<evidence type="ECO:0000256" key="4">
    <source>
        <dbReference type="ARBA" id="ARBA00022516"/>
    </source>
</evidence>
<comment type="similarity">
    <text evidence="3 11">Belongs to the CDP-alcohol phosphatidyltransferase class-II family.</text>
</comment>
<dbReference type="PANTHER" id="PTHR12586:SF1">
    <property type="entry name" value="CDP-DIACYLGLYCEROL--GLYCEROL-3-PHOSPHATE 3-PHOSPHATIDYLTRANSFERASE, MITOCHONDRIAL"/>
    <property type="match status" value="1"/>
</dbReference>
<keyword evidence="9 11" id="KW-1208">Phospholipid metabolism</keyword>
<dbReference type="KEGG" id="aqu:100635570"/>
<evidence type="ECO:0000313" key="14">
    <source>
        <dbReference type="EnsemblMetazoa" id="Aqu2.1.28096_001"/>
    </source>
</evidence>